<keyword evidence="2" id="KW-1185">Reference proteome</keyword>
<dbReference type="EMBL" id="JABARZ010000025">
    <property type="protein sequence ID" value="NMD58032.1"/>
    <property type="molecule type" value="Genomic_DNA"/>
</dbReference>
<evidence type="ECO:0000313" key="1">
    <source>
        <dbReference type="EMBL" id="NMD58032.1"/>
    </source>
</evidence>
<gene>
    <name evidence="1" type="ORF">HHU10_20665</name>
</gene>
<dbReference type="RefSeq" id="WP_191834268.1">
    <property type="nucleotide sequence ID" value="NZ_JABARZ010000025.1"/>
</dbReference>
<protein>
    <submittedName>
        <fullName evidence="1">Uncharacterized protein</fullName>
    </submittedName>
</protein>
<reference evidence="1 2" key="1">
    <citation type="submission" date="2020-04" db="EMBL/GenBank/DDBJ databases">
        <title>MicrobeNet Type strains.</title>
        <authorList>
            <person name="Nicholson A.C."/>
        </authorList>
    </citation>
    <scope>NUCLEOTIDE SEQUENCE [LARGE SCALE GENOMIC DNA]</scope>
    <source>
        <strain evidence="1 2">ATCC BAA-330</strain>
    </source>
</reference>
<proteinExistence type="predicted"/>
<comment type="caution">
    <text evidence="1">The sequence shown here is derived from an EMBL/GenBank/DDBJ whole genome shotgun (WGS) entry which is preliminary data.</text>
</comment>
<accession>A0ABX1LIH2</accession>
<organism evidence="1 2">
    <name type="scientific">Tsukamurella columbiensis</name>
    <dbReference type="NCBI Taxonomy" id="128509"/>
    <lineage>
        <taxon>Bacteria</taxon>
        <taxon>Bacillati</taxon>
        <taxon>Actinomycetota</taxon>
        <taxon>Actinomycetes</taxon>
        <taxon>Mycobacteriales</taxon>
        <taxon>Tsukamurellaceae</taxon>
        <taxon>Tsukamurella</taxon>
    </lineage>
</organism>
<dbReference type="Proteomes" id="UP000556611">
    <property type="component" value="Unassembled WGS sequence"/>
</dbReference>
<evidence type="ECO:0000313" key="2">
    <source>
        <dbReference type="Proteomes" id="UP000556611"/>
    </source>
</evidence>
<sequence>MGQALEERNPFDPRTPGRVLPLLFDAADGRWGDEQAHAVQPPRGVPVSLWRHHLPALVAALEADRQRVRDSEEMCIRPGVDRSGDLHSVLVTHCQSGLRARAYLDSDGFLVVHSKPYIEDSACKHAPLYDRDWPDWWRRYLGIGIGQRIYTTMMAQFPDGTRAQQLITSPEAKWVRRSLHRRDPFVWQYEDCSACGPIWRESDRAAIRAAHATTS</sequence>
<name>A0ABX1LIH2_9ACTN</name>